<dbReference type="EMBL" id="JAANOU010000001">
    <property type="protein sequence ID" value="NIH80858.1"/>
    <property type="molecule type" value="Genomic_DNA"/>
</dbReference>
<dbReference type="Pfam" id="PF01636">
    <property type="entry name" value="APH"/>
    <property type="match status" value="1"/>
</dbReference>
<sequence>MTSSPAVRAAPAHWQAVLPPGRRFVALPSRRQPVVVAEEDPSVLRYVRTSLLAAPPGSSLPGWVFGAARQALRLPVSWRLAPHLRAPSGAAGRFDRLAAGHRLLVLRHSHDPDARILLLLFAPGCRWPRHAAKVSSDPAGAARVLREADRLRAIGALSLGPVRATVPEVVAVLSDHGSPALVTTAVPGTPMLVGYHRRGHTSRPATVRADFAAAGAWLAAFQSGTADGVAPLDLAPGVPERLRHRLGARPDGGKRVQDQLAALRARLRRHQGPRTAVHGDFWPGNVLLDRGTVTGVVDWEWAEPAGSPVRDVARFVLTYSQYLAKHTPPGRQVHGHPGLLAGRPEAALVYALDGEGWYPRLVRDFLHTGLRRLGMAPACARDAVLAELAAVAAEATDRAFGEEQVRVFERLGGQVPS</sequence>
<gene>
    <name evidence="2" type="ORF">FHX46_003388</name>
</gene>
<dbReference type="Proteomes" id="UP000754495">
    <property type="component" value="Unassembled WGS sequence"/>
</dbReference>
<comment type="caution">
    <text evidence="2">The sequence shown here is derived from an EMBL/GenBank/DDBJ whole genome shotgun (WGS) entry which is preliminary data.</text>
</comment>
<dbReference type="InterPro" id="IPR002575">
    <property type="entry name" value="Aminoglycoside_PTrfase"/>
</dbReference>
<proteinExistence type="predicted"/>
<protein>
    <recommendedName>
        <fullName evidence="1">Aminoglycoside phosphotransferase domain-containing protein</fullName>
    </recommendedName>
</protein>
<keyword evidence="3" id="KW-1185">Reference proteome</keyword>
<dbReference type="InterPro" id="IPR011009">
    <property type="entry name" value="Kinase-like_dom_sf"/>
</dbReference>
<dbReference type="PANTHER" id="PTHR21310">
    <property type="entry name" value="AMINOGLYCOSIDE PHOSPHOTRANSFERASE-RELATED-RELATED"/>
    <property type="match status" value="1"/>
</dbReference>
<dbReference type="RefSeq" id="WP_167115743.1">
    <property type="nucleotide sequence ID" value="NZ_JAANOU010000001.1"/>
</dbReference>
<feature type="domain" description="Aminoglycoside phosphotransferase" evidence="1">
    <location>
        <begin position="138"/>
        <end position="316"/>
    </location>
</feature>
<reference evidence="2 3" key="1">
    <citation type="submission" date="2020-03" db="EMBL/GenBank/DDBJ databases">
        <title>Sequencing the genomes of 1000 actinobacteria strains.</title>
        <authorList>
            <person name="Klenk H.-P."/>
        </authorList>
    </citation>
    <scope>NUCLEOTIDE SEQUENCE [LARGE SCALE GENOMIC DNA]</scope>
    <source>
        <strain evidence="2 3">DSM 45668</strain>
    </source>
</reference>
<dbReference type="Gene3D" id="3.90.1200.10">
    <property type="match status" value="1"/>
</dbReference>
<accession>A0ABX0SVA4</accession>
<name>A0ABX0SVA4_9PSEU</name>
<evidence type="ECO:0000259" key="1">
    <source>
        <dbReference type="Pfam" id="PF01636"/>
    </source>
</evidence>
<dbReference type="SUPFAM" id="SSF56112">
    <property type="entry name" value="Protein kinase-like (PK-like)"/>
    <property type="match status" value="1"/>
</dbReference>
<dbReference type="InterPro" id="IPR051678">
    <property type="entry name" value="AGP_Transferase"/>
</dbReference>
<evidence type="ECO:0000313" key="3">
    <source>
        <dbReference type="Proteomes" id="UP000754495"/>
    </source>
</evidence>
<organism evidence="2 3">
    <name type="scientific">Amycolatopsis viridis</name>
    <dbReference type="NCBI Taxonomy" id="185678"/>
    <lineage>
        <taxon>Bacteria</taxon>
        <taxon>Bacillati</taxon>
        <taxon>Actinomycetota</taxon>
        <taxon>Actinomycetes</taxon>
        <taxon>Pseudonocardiales</taxon>
        <taxon>Pseudonocardiaceae</taxon>
        <taxon>Amycolatopsis</taxon>
    </lineage>
</organism>
<evidence type="ECO:0000313" key="2">
    <source>
        <dbReference type="EMBL" id="NIH80858.1"/>
    </source>
</evidence>